<comment type="caution">
    <text evidence="2">The sequence shown here is derived from an EMBL/GenBank/DDBJ whole genome shotgun (WGS) entry which is preliminary data.</text>
</comment>
<feature type="region of interest" description="Disordered" evidence="1">
    <location>
        <begin position="42"/>
        <end position="62"/>
    </location>
</feature>
<evidence type="ECO:0000313" key="3">
    <source>
        <dbReference type="Proteomes" id="UP001154282"/>
    </source>
</evidence>
<sequence>MPRRRLRRRELSEIRRPGDAPEPSDLQSHLVSGRGGVWFRQRRPAADPLRRAGVRGNSEIGV</sequence>
<organism evidence="2 3">
    <name type="scientific">Linum tenue</name>
    <dbReference type="NCBI Taxonomy" id="586396"/>
    <lineage>
        <taxon>Eukaryota</taxon>
        <taxon>Viridiplantae</taxon>
        <taxon>Streptophyta</taxon>
        <taxon>Embryophyta</taxon>
        <taxon>Tracheophyta</taxon>
        <taxon>Spermatophyta</taxon>
        <taxon>Magnoliopsida</taxon>
        <taxon>eudicotyledons</taxon>
        <taxon>Gunneridae</taxon>
        <taxon>Pentapetalae</taxon>
        <taxon>rosids</taxon>
        <taxon>fabids</taxon>
        <taxon>Malpighiales</taxon>
        <taxon>Linaceae</taxon>
        <taxon>Linum</taxon>
    </lineage>
</organism>
<evidence type="ECO:0000313" key="2">
    <source>
        <dbReference type="EMBL" id="CAI0428853.1"/>
    </source>
</evidence>
<name>A0AAV0L4F9_9ROSI</name>
<accession>A0AAV0L4F9</accession>
<feature type="compositionally biased region" description="Basic and acidic residues" evidence="1">
    <location>
        <begin position="9"/>
        <end position="19"/>
    </location>
</feature>
<feature type="region of interest" description="Disordered" evidence="1">
    <location>
        <begin position="1"/>
        <end position="30"/>
    </location>
</feature>
<protein>
    <submittedName>
        <fullName evidence="2">Uncharacterized protein</fullName>
    </submittedName>
</protein>
<dbReference type="AlphaFoldDB" id="A0AAV0L4F9"/>
<keyword evidence="3" id="KW-1185">Reference proteome</keyword>
<evidence type="ECO:0000256" key="1">
    <source>
        <dbReference type="SAM" id="MobiDB-lite"/>
    </source>
</evidence>
<reference evidence="2" key="1">
    <citation type="submission" date="2022-08" db="EMBL/GenBank/DDBJ databases">
        <authorList>
            <person name="Gutierrez-Valencia J."/>
        </authorList>
    </citation>
    <scope>NUCLEOTIDE SEQUENCE</scope>
</reference>
<dbReference type="Proteomes" id="UP001154282">
    <property type="component" value="Unassembled WGS sequence"/>
</dbReference>
<dbReference type="EMBL" id="CAMGYJ010000006">
    <property type="protein sequence ID" value="CAI0428853.1"/>
    <property type="molecule type" value="Genomic_DNA"/>
</dbReference>
<gene>
    <name evidence="2" type="ORF">LITE_LOCUS21850</name>
</gene>
<proteinExistence type="predicted"/>